<evidence type="ECO:0000313" key="3">
    <source>
        <dbReference type="Proteomes" id="UP000277928"/>
    </source>
</evidence>
<reference evidence="2 3" key="1">
    <citation type="submission" date="2018-08" db="EMBL/GenBank/DDBJ databases">
        <authorList>
            <person name="Laetsch R D."/>
            <person name="Stevens L."/>
            <person name="Kumar S."/>
            <person name="Blaxter L. M."/>
        </authorList>
    </citation>
    <scope>NUCLEOTIDE SEQUENCE [LARGE SCALE GENOMIC DNA]</scope>
</reference>
<accession>A0A3P6SJJ7</accession>
<feature type="region of interest" description="Disordered" evidence="1">
    <location>
        <begin position="56"/>
        <end position="86"/>
    </location>
</feature>
<feature type="region of interest" description="Disordered" evidence="1">
    <location>
        <begin position="444"/>
        <end position="505"/>
    </location>
</feature>
<evidence type="ECO:0000256" key="1">
    <source>
        <dbReference type="SAM" id="MobiDB-lite"/>
    </source>
</evidence>
<feature type="compositionally biased region" description="Basic and acidic residues" evidence="1">
    <location>
        <begin position="479"/>
        <end position="505"/>
    </location>
</feature>
<feature type="compositionally biased region" description="Basic residues" evidence="1">
    <location>
        <begin position="66"/>
        <end position="81"/>
    </location>
</feature>
<dbReference type="EMBL" id="UYRX01000070">
    <property type="protein sequence ID" value="VDK72477.1"/>
    <property type="molecule type" value="Genomic_DNA"/>
</dbReference>
<dbReference type="Proteomes" id="UP000277928">
    <property type="component" value="Unassembled WGS sequence"/>
</dbReference>
<name>A0A3P6SJJ7_LITSI</name>
<feature type="region of interest" description="Disordered" evidence="1">
    <location>
        <begin position="707"/>
        <end position="727"/>
    </location>
</feature>
<gene>
    <name evidence="2" type="ORF">NLS_LOCUS1791</name>
</gene>
<proteinExistence type="predicted"/>
<dbReference type="AlphaFoldDB" id="A0A3P6SJJ7"/>
<evidence type="ECO:0000313" key="2">
    <source>
        <dbReference type="EMBL" id="VDK72477.1"/>
    </source>
</evidence>
<dbReference type="OrthoDB" id="5836025at2759"/>
<organism evidence="2 3">
    <name type="scientific">Litomosoides sigmodontis</name>
    <name type="common">Filarial nematode worm</name>
    <dbReference type="NCBI Taxonomy" id="42156"/>
    <lineage>
        <taxon>Eukaryota</taxon>
        <taxon>Metazoa</taxon>
        <taxon>Ecdysozoa</taxon>
        <taxon>Nematoda</taxon>
        <taxon>Chromadorea</taxon>
        <taxon>Rhabditida</taxon>
        <taxon>Spirurina</taxon>
        <taxon>Spiruromorpha</taxon>
        <taxon>Filarioidea</taxon>
        <taxon>Onchocercidae</taxon>
        <taxon>Litomosoides</taxon>
    </lineage>
</organism>
<protein>
    <submittedName>
        <fullName evidence="2">Uncharacterized protein</fullName>
    </submittedName>
</protein>
<sequence>MSFYNLSSYYFKSVEEPLNATGRCVFDATKSNYRNGNVPEIGSTIYNTIPTDDDAFVDASSDSKESKRKTRARSTRRRARLPKNETFSDSIRRRRRMKTRRNEEVDDENSPYADFIMRHSCKRRSDDYHGDVFRSAKKHKIERCKSSRRKLGIPLYDATDDSSFSLWNADVKDESTLGRSTSTSLSVAERRMQRESAPKWTTGGMFPVITEQCIRVTSTTRQSWLHSTIYIFSATEMGHCDIAQLDRMLTNTPVMNHETNEMELDRRSLNLKEDIFVKNNIIKIRRSALFHDLQNGNQVEASGRHTYNNLCPAEVTNAAQREVYGNVALRPESVLNVVSTYSSQRSGNGDVRLIEKLIITLSSGKEPQATQRLQKQVEERIIEPEDYDIPVQYTEEVLIGPRRIDITRETEIKPQEGLNEFMTVAKPQLFEFGEVRRYRNFVLPTSQGPQSDHPIQRSSTPPSPLIDGHTQETTPRQSSFREFEQAKSPKVTEKDEKEQISAHKIQSEKQTMIREVSACGVPVINGISESPVSIKQKLEENGKYEKTDSRLKTRGLTRGLRRSSRWSRFALSKPENHPSSIEFIRTVPATFSPLKASTPIRKSPKTGVKGLDERSKFPVEEFVKTSRSQSSGTGTHIRSTLDCDITLTTTKEVNVTEIPIEIKGALNGLPWCTTIRLRIKHDANEKPTFVPNRLLLNHNVLWQSENLQSEQSKEPGSGAAVKKQILW</sequence>
<dbReference type="OMA" id="LPWCTTI"/>
<keyword evidence="3" id="KW-1185">Reference proteome</keyword>